<accession>A0A819C7L7</accession>
<sequence length="52" mass="5205">ESGEAGTIDQSSSIGESAGLGYSESTDTGISNKAGQDGMNTGSSSDKFLILF</sequence>
<feature type="compositionally biased region" description="Polar residues" evidence="1">
    <location>
        <begin position="23"/>
        <end position="46"/>
    </location>
</feature>
<dbReference type="AlphaFoldDB" id="A0A819C7L7"/>
<feature type="non-terminal residue" evidence="2">
    <location>
        <position position="1"/>
    </location>
</feature>
<evidence type="ECO:0000313" key="2">
    <source>
        <dbReference type="EMBL" id="CAF3813955.1"/>
    </source>
</evidence>
<feature type="region of interest" description="Disordered" evidence="1">
    <location>
        <begin position="1"/>
        <end position="52"/>
    </location>
</feature>
<protein>
    <submittedName>
        <fullName evidence="2">Uncharacterized protein</fullName>
    </submittedName>
</protein>
<reference evidence="2" key="1">
    <citation type="submission" date="2021-02" db="EMBL/GenBank/DDBJ databases">
        <authorList>
            <person name="Nowell W R."/>
        </authorList>
    </citation>
    <scope>NUCLEOTIDE SEQUENCE</scope>
</reference>
<gene>
    <name evidence="2" type="ORF">OTI717_LOCUS18994</name>
</gene>
<evidence type="ECO:0000313" key="3">
    <source>
        <dbReference type="Proteomes" id="UP000663823"/>
    </source>
</evidence>
<organism evidence="2 3">
    <name type="scientific">Rotaria sordida</name>
    <dbReference type="NCBI Taxonomy" id="392033"/>
    <lineage>
        <taxon>Eukaryota</taxon>
        <taxon>Metazoa</taxon>
        <taxon>Spiralia</taxon>
        <taxon>Gnathifera</taxon>
        <taxon>Rotifera</taxon>
        <taxon>Eurotatoria</taxon>
        <taxon>Bdelloidea</taxon>
        <taxon>Philodinida</taxon>
        <taxon>Philodinidae</taxon>
        <taxon>Rotaria</taxon>
    </lineage>
</organism>
<evidence type="ECO:0000256" key="1">
    <source>
        <dbReference type="SAM" id="MobiDB-lite"/>
    </source>
</evidence>
<name>A0A819C7L7_9BILA</name>
<proteinExistence type="predicted"/>
<dbReference type="EMBL" id="CAJOAX010002706">
    <property type="protein sequence ID" value="CAF3813955.1"/>
    <property type="molecule type" value="Genomic_DNA"/>
</dbReference>
<dbReference type="Proteomes" id="UP000663823">
    <property type="component" value="Unassembled WGS sequence"/>
</dbReference>
<comment type="caution">
    <text evidence="2">The sequence shown here is derived from an EMBL/GenBank/DDBJ whole genome shotgun (WGS) entry which is preliminary data.</text>
</comment>